<keyword evidence="2" id="KW-0496">Mitochondrion</keyword>
<geneLocation type="mitochondrion" evidence="2"/>
<proteinExistence type="predicted"/>
<feature type="transmembrane region" description="Helical" evidence="1">
    <location>
        <begin position="6"/>
        <end position="24"/>
    </location>
</feature>
<sequence>MPQLNSIYIFSIYFWTWLTLHLIVQKTKTLHINKTQTNTLIIKLQKLTSTLPWL</sequence>
<evidence type="ECO:0000313" key="2">
    <source>
        <dbReference type="EMBL" id="QXN53116.1"/>
    </source>
</evidence>
<gene>
    <name evidence="2" type="primary">ATP8</name>
</gene>
<name>A0A8F5QX52_9SAUR</name>
<keyword evidence="1" id="KW-1133">Transmembrane helix</keyword>
<dbReference type="AlphaFoldDB" id="A0A8F5QX52"/>
<accession>A0A8F5QX52</accession>
<organism evidence="2">
    <name type="scientific">Sinomicrurus peinani</name>
    <dbReference type="NCBI Taxonomy" id="2719022"/>
    <lineage>
        <taxon>Eukaryota</taxon>
        <taxon>Metazoa</taxon>
        <taxon>Chordata</taxon>
        <taxon>Craniata</taxon>
        <taxon>Vertebrata</taxon>
        <taxon>Euteleostomi</taxon>
        <taxon>Lepidosauria</taxon>
        <taxon>Squamata</taxon>
        <taxon>Bifurcata</taxon>
        <taxon>Unidentata</taxon>
        <taxon>Episquamata</taxon>
        <taxon>Toxicofera</taxon>
        <taxon>Serpentes</taxon>
        <taxon>Colubroidea</taxon>
        <taxon>Elapidae</taxon>
        <taxon>Elapinae</taxon>
        <taxon>Sinomicrurus</taxon>
    </lineage>
</organism>
<keyword evidence="1" id="KW-0812">Transmembrane</keyword>
<dbReference type="EMBL" id="MZ230594">
    <property type="protein sequence ID" value="QXN53116.1"/>
    <property type="molecule type" value="Genomic_DNA"/>
</dbReference>
<evidence type="ECO:0000256" key="1">
    <source>
        <dbReference type="SAM" id="Phobius"/>
    </source>
</evidence>
<keyword evidence="1" id="KW-0472">Membrane</keyword>
<reference evidence="2" key="1">
    <citation type="submission" date="2021-05" db="EMBL/GenBank/DDBJ databases">
        <authorList>
            <person name="Zhou S."/>
        </authorList>
    </citation>
    <scope>NUCLEOTIDE SEQUENCE</scope>
</reference>
<protein>
    <submittedName>
        <fullName evidence="2">ATP synthase F0 subunit 8</fullName>
    </submittedName>
</protein>